<dbReference type="OrthoDB" id="2692223at2759"/>
<dbReference type="EMBL" id="KN834190">
    <property type="protein sequence ID" value="KIK11564.1"/>
    <property type="molecule type" value="Genomic_DNA"/>
</dbReference>
<sequence>MFFGSGDSAEFQVEVHPSSYLMDQEIEDNADEEDKCALARAYAQVVELKNAIKRKKPARFNGVEILTRHPHNPAPSNPALANSTPQFRYQSSFDEATTTKHLMSQVLGAKIEISTQDLLAVSSEIRKQIKEMAMMKKIAISSLETALDTSSSLTWASYEQYLVKDTEGKCVSLATTPLRAVDGILMDKLRVKYSKENTAAAFLLDYTAPSVPFLDPYDSSFVSSKDPFLFSTSTTVSPLTLSVLHSTFKFDPVCHVLKYKPVAKKVRPIPTATPVEFRVDRREVGDPLTDLPVLPYRPPPFVPGSRFMAARAEELDLDPAKFLWPSELELV</sequence>
<protein>
    <submittedName>
        <fullName evidence="1">Uncharacterized protein</fullName>
    </submittedName>
</protein>
<name>A0A0C9YCG5_9AGAM</name>
<proteinExistence type="predicted"/>
<dbReference type="HOGENOM" id="CLU_839681_0_0_1"/>
<reference evidence="1 2" key="1">
    <citation type="submission" date="2014-04" db="EMBL/GenBank/DDBJ databases">
        <authorList>
            <consortium name="DOE Joint Genome Institute"/>
            <person name="Kuo A."/>
            <person name="Kohler A."/>
            <person name="Costa M.D."/>
            <person name="Nagy L.G."/>
            <person name="Floudas D."/>
            <person name="Copeland A."/>
            <person name="Barry K.W."/>
            <person name="Cichocki N."/>
            <person name="Veneault-Fourrey C."/>
            <person name="LaButti K."/>
            <person name="Lindquist E.A."/>
            <person name="Lipzen A."/>
            <person name="Lundell T."/>
            <person name="Morin E."/>
            <person name="Murat C."/>
            <person name="Sun H."/>
            <person name="Tunlid A."/>
            <person name="Henrissat B."/>
            <person name="Grigoriev I.V."/>
            <person name="Hibbett D.S."/>
            <person name="Martin F."/>
            <person name="Nordberg H.P."/>
            <person name="Cantor M.N."/>
            <person name="Hua S.X."/>
        </authorList>
    </citation>
    <scope>NUCLEOTIDE SEQUENCE [LARGE SCALE GENOMIC DNA]</scope>
    <source>
        <strain evidence="1 2">441</strain>
    </source>
</reference>
<evidence type="ECO:0000313" key="2">
    <source>
        <dbReference type="Proteomes" id="UP000054018"/>
    </source>
</evidence>
<dbReference type="Proteomes" id="UP000054018">
    <property type="component" value="Unassembled WGS sequence"/>
</dbReference>
<organism evidence="1 2">
    <name type="scientific">Pisolithus microcarpus 441</name>
    <dbReference type="NCBI Taxonomy" id="765257"/>
    <lineage>
        <taxon>Eukaryota</taxon>
        <taxon>Fungi</taxon>
        <taxon>Dikarya</taxon>
        <taxon>Basidiomycota</taxon>
        <taxon>Agaricomycotina</taxon>
        <taxon>Agaricomycetes</taxon>
        <taxon>Agaricomycetidae</taxon>
        <taxon>Boletales</taxon>
        <taxon>Sclerodermatineae</taxon>
        <taxon>Pisolithaceae</taxon>
        <taxon>Pisolithus</taxon>
    </lineage>
</organism>
<accession>A0A0C9YCG5</accession>
<dbReference type="STRING" id="765257.A0A0C9YCG5"/>
<dbReference type="AlphaFoldDB" id="A0A0C9YCG5"/>
<evidence type="ECO:0000313" key="1">
    <source>
        <dbReference type="EMBL" id="KIK11564.1"/>
    </source>
</evidence>
<gene>
    <name evidence="1" type="ORF">PISMIDRAFT_19415</name>
</gene>
<keyword evidence="2" id="KW-1185">Reference proteome</keyword>
<reference evidence="2" key="2">
    <citation type="submission" date="2015-01" db="EMBL/GenBank/DDBJ databases">
        <title>Evolutionary Origins and Diversification of the Mycorrhizal Mutualists.</title>
        <authorList>
            <consortium name="DOE Joint Genome Institute"/>
            <consortium name="Mycorrhizal Genomics Consortium"/>
            <person name="Kohler A."/>
            <person name="Kuo A."/>
            <person name="Nagy L.G."/>
            <person name="Floudas D."/>
            <person name="Copeland A."/>
            <person name="Barry K.W."/>
            <person name="Cichocki N."/>
            <person name="Veneault-Fourrey C."/>
            <person name="LaButti K."/>
            <person name="Lindquist E.A."/>
            <person name="Lipzen A."/>
            <person name="Lundell T."/>
            <person name="Morin E."/>
            <person name="Murat C."/>
            <person name="Riley R."/>
            <person name="Ohm R."/>
            <person name="Sun H."/>
            <person name="Tunlid A."/>
            <person name="Henrissat B."/>
            <person name="Grigoriev I.V."/>
            <person name="Hibbett D.S."/>
            <person name="Martin F."/>
        </authorList>
    </citation>
    <scope>NUCLEOTIDE SEQUENCE [LARGE SCALE GENOMIC DNA]</scope>
    <source>
        <strain evidence="2">441</strain>
    </source>
</reference>